<dbReference type="InterPro" id="IPR011050">
    <property type="entry name" value="Pectin_lyase_fold/virulence"/>
</dbReference>
<dbReference type="SUPFAM" id="SSF51126">
    <property type="entry name" value="Pectin lyase-like"/>
    <property type="match status" value="1"/>
</dbReference>
<dbReference type="GO" id="GO:0004650">
    <property type="term" value="F:polygalacturonase activity"/>
    <property type="evidence" value="ECO:0007669"/>
    <property type="project" value="InterPro"/>
</dbReference>
<evidence type="ECO:0000256" key="3">
    <source>
        <dbReference type="ARBA" id="ARBA00023295"/>
    </source>
</evidence>
<comment type="similarity">
    <text evidence="1 4">Belongs to the glycosyl hydrolase 28 family.</text>
</comment>
<dbReference type="InterPro" id="IPR006626">
    <property type="entry name" value="PbH1"/>
</dbReference>
<evidence type="ECO:0000313" key="6">
    <source>
        <dbReference type="Proteomes" id="UP000019402"/>
    </source>
</evidence>
<sequence>MKKLYNLIFIPYLFFLSCQTHPKKVNILDCGAIADSTTINSTFIQKAIDACNDAGGGTVIIPRGAFISGTVLLKDNVTLHLEKGAQLVGSKNPNDYITIDPFTDAVNQVRGKCLVGAENAHNIAITGEGTIVGRGQLLKKPALLKTMKDLGVDRSKLNDFANNRPFLIRLVKSTNINIQGVQLRQPAAWTLHIFQCKNILVDGIDIYSHAHRNNDGIDLDSSRDAIIRNCHIDSGDDAICIKSTSPMPTQDVMISNCHLKSDWGTIKFGTESMGDFKNITVDNCTIQDTRGGGIKILSMDGANIDSITISNITMDRVEMPIFIRLGERLRTYRNAPKQKVGSINNIVLRNIKAVVRDTAECRVNPPSGILITGTPQHRIGKVTLHNIDISLPGCGTKAQAKNQIAEDEKRYPEFSFFGVLPASNMFARHIEKLETQNLHFSHRAKDERNEIWMDDVIETTTEKAKQ</sequence>
<comment type="caution">
    <text evidence="5">The sequence shown here is derived from an EMBL/GenBank/DDBJ whole genome shotgun (WGS) entry which is preliminary data.</text>
</comment>
<keyword evidence="2 4" id="KW-0378">Hydrolase</keyword>
<dbReference type="Gene3D" id="2.160.20.10">
    <property type="entry name" value="Single-stranded right-handed beta-helix, Pectin lyase-like"/>
    <property type="match status" value="1"/>
</dbReference>
<proteinExistence type="inferred from homology"/>
<dbReference type="InterPro" id="IPR051801">
    <property type="entry name" value="GH28_Enzymes"/>
</dbReference>
<dbReference type="Proteomes" id="UP000019402">
    <property type="component" value="Unassembled WGS sequence"/>
</dbReference>
<dbReference type="SMART" id="SM00710">
    <property type="entry name" value="PbH1"/>
    <property type="match status" value="4"/>
</dbReference>
<dbReference type="RefSeq" id="WP_044214196.1">
    <property type="nucleotide sequence ID" value="NZ_BAMD01000086.1"/>
</dbReference>
<organism evidence="5 6">
    <name type="scientific">Saccharicrinis fermentans DSM 9555 = JCM 21142</name>
    <dbReference type="NCBI Taxonomy" id="869213"/>
    <lineage>
        <taxon>Bacteria</taxon>
        <taxon>Pseudomonadati</taxon>
        <taxon>Bacteroidota</taxon>
        <taxon>Bacteroidia</taxon>
        <taxon>Marinilabiliales</taxon>
        <taxon>Marinilabiliaceae</taxon>
        <taxon>Saccharicrinis</taxon>
    </lineage>
</organism>
<accession>W7Y3I4</accession>
<dbReference type="eggNOG" id="COG5434">
    <property type="taxonomic scope" value="Bacteria"/>
</dbReference>
<protein>
    <submittedName>
        <fullName evidence="5">Exo-poly-alpha-D-galacturonosidase</fullName>
    </submittedName>
</protein>
<dbReference type="Pfam" id="PF00295">
    <property type="entry name" value="Glyco_hydro_28"/>
    <property type="match status" value="1"/>
</dbReference>
<evidence type="ECO:0000256" key="4">
    <source>
        <dbReference type="RuleBase" id="RU361169"/>
    </source>
</evidence>
<gene>
    <name evidence="5" type="ORF">JCM21142_104164</name>
</gene>
<dbReference type="STRING" id="869213.GCA_000517085_01770"/>
<dbReference type="PROSITE" id="PS51257">
    <property type="entry name" value="PROKAR_LIPOPROTEIN"/>
    <property type="match status" value="1"/>
</dbReference>
<evidence type="ECO:0000256" key="1">
    <source>
        <dbReference type="ARBA" id="ARBA00008834"/>
    </source>
</evidence>
<dbReference type="PANTHER" id="PTHR31339:SF9">
    <property type="entry name" value="PLASMIN AND FIBRONECTIN-BINDING PROTEIN A"/>
    <property type="match status" value="1"/>
</dbReference>
<keyword evidence="6" id="KW-1185">Reference proteome</keyword>
<dbReference type="GO" id="GO:0005975">
    <property type="term" value="P:carbohydrate metabolic process"/>
    <property type="evidence" value="ECO:0007669"/>
    <property type="project" value="InterPro"/>
</dbReference>
<dbReference type="OrthoDB" id="9795222at2"/>
<keyword evidence="3 4" id="KW-0326">Glycosidase</keyword>
<dbReference type="InterPro" id="IPR000743">
    <property type="entry name" value="Glyco_hydro_28"/>
</dbReference>
<dbReference type="EMBL" id="BAMD01000086">
    <property type="protein sequence ID" value="GAF05430.1"/>
    <property type="molecule type" value="Genomic_DNA"/>
</dbReference>
<evidence type="ECO:0000313" key="5">
    <source>
        <dbReference type="EMBL" id="GAF05430.1"/>
    </source>
</evidence>
<reference evidence="5 6" key="1">
    <citation type="journal article" date="2014" name="Genome Announc.">
        <title>Draft Genome Sequence of Cytophaga fermentans JCM 21142T, a Facultative Anaerobe Isolated from Marine Mud.</title>
        <authorList>
            <person name="Starns D."/>
            <person name="Oshima K."/>
            <person name="Suda W."/>
            <person name="Iino T."/>
            <person name="Yuki M."/>
            <person name="Inoue J."/>
            <person name="Kitamura K."/>
            <person name="Iida T."/>
            <person name="Darby A."/>
            <person name="Hattori M."/>
            <person name="Ohkuma M."/>
        </authorList>
    </citation>
    <scope>NUCLEOTIDE SEQUENCE [LARGE SCALE GENOMIC DNA]</scope>
    <source>
        <strain evidence="5 6">JCM 21142</strain>
    </source>
</reference>
<dbReference type="PANTHER" id="PTHR31339">
    <property type="entry name" value="PECTIN LYASE-RELATED"/>
    <property type="match status" value="1"/>
</dbReference>
<name>W7Y3I4_9BACT</name>
<dbReference type="AlphaFoldDB" id="W7Y3I4"/>
<evidence type="ECO:0000256" key="2">
    <source>
        <dbReference type="ARBA" id="ARBA00022801"/>
    </source>
</evidence>
<dbReference type="InterPro" id="IPR012334">
    <property type="entry name" value="Pectin_lyas_fold"/>
</dbReference>